<dbReference type="EMBL" id="JACT01000001">
    <property type="protein sequence ID" value="KMS58715.1"/>
    <property type="molecule type" value="Genomic_DNA"/>
</dbReference>
<comment type="caution">
    <text evidence="1">The sequence shown here is derived from an EMBL/GenBank/DDBJ whole genome shotgun (WGS) entry which is preliminary data.</text>
</comment>
<name>A0A0J8AX10_9SPHN</name>
<sequence length="196" mass="21729">MDDTIAHEESRGSEDRLAAMEARIARLETEMALLIGFKRDAVTTDAALWSASGFPVLTKGIVVTTETAEAFGRFLASGWWNMEGWGVWGRDQQHAIRFHIQDYRGGYVDMFLNLQAFLPSDSDPLEVHITANGVFLGRYDVRAVPQTIRLRLPSVAIGHGDVILYLQCNEPKSPATFGESKDRRMLGAGLIALGLY</sequence>
<evidence type="ECO:0000313" key="2">
    <source>
        <dbReference type="Proteomes" id="UP000052232"/>
    </source>
</evidence>
<accession>A0A0J8AX10</accession>
<dbReference type="Proteomes" id="UP000052232">
    <property type="component" value="Unassembled WGS sequence"/>
</dbReference>
<keyword evidence="2" id="KW-1185">Reference proteome</keyword>
<protein>
    <submittedName>
        <fullName evidence="1">Uncharacterized protein</fullName>
    </submittedName>
</protein>
<evidence type="ECO:0000313" key="1">
    <source>
        <dbReference type="EMBL" id="KMS58715.1"/>
    </source>
</evidence>
<gene>
    <name evidence="1" type="ORF">V473_03170</name>
</gene>
<proteinExistence type="predicted"/>
<reference evidence="1 2" key="1">
    <citation type="journal article" date="2015" name="G3 (Bethesda)">
        <title>Insights into Ongoing Evolution of the Hexachlorocyclohexane Catabolic Pathway from Comparative Genomics of Ten Sphingomonadaceae Strains.</title>
        <authorList>
            <person name="Pearce S.L."/>
            <person name="Oakeshott J.G."/>
            <person name="Pandey G."/>
        </authorList>
    </citation>
    <scope>NUCLEOTIDE SEQUENCE [LARGE SCALE GENOMIC DNA]</scope>
    <source>
        <strain evidence="1 2">LL01</strain>
    </source>
</reference>
<dbReference type="STRING" id="1420583.V473_03170"/>
<dbReference type="PATRIC" id="fig|1420583.3.peg.639"/>
<dbReference type="AlphaFoldDB" id="A0A0J8AX10"/>
<organism evidence="1 2">
    <name type="scientific">Sphingobium cupriresistens LL01</name>
    <dbReference type="NCBI Taxonomy" id="1420583"/>
    <lineage>
        <taxon>Bacteria</taxon>
        <taxon>Pseudomonadati</taxon>
        <taxon>Pseudomonadota</taxon>
        <taxon>Alphaproteobacteria</taxon>
        <taxon>Sphingomonadales</taxon>
        <taxon>Sphingomonadaceae</taxon>
        <taxon>Sphingobium</taxon>
    </lineage>
</organism>